<dbReference type="EMBL" id="FOFJ01000028">
    <property type="protein sequence ID" value="SER10204.1"/>
    <property type="molecule type" value="Genomic_DNA"/>
</dbReference>
<dbReference type="PANTHER" id="PTHR46889:SF4">
    <property type="entry name" value="TRANSPOSASE INSO FOR INSERTION SEQUENCE ELEMENT IS911B-RELATED"/>
    <property type="match status" value="1"/>
</dbReference>
<evidence type="ECO:0000313" key="5">
    <source>
        <dbReference type="Proteomes" id="UP000199005"/>
    </source>
</evidence>
<feature type="domain" description="HTH-like" evidence="1">
    <location>
        <begin position="35"/>
        <end position="92"/>
    </location>
</feature>
<gene>
    <name evidence="2" type="ORF">SAMN04244572_01692</name>
    <name evidence="4" type="ORF">SAMN04244573_02880</name>
    <name evidence="3" type="ORF">SAMN04244579_02590</name>
</gene>
<name>A0A1H9LFN7_9GAMM</name>
<dbReference type="PANTHER" id="PTHR46889">
    <property type="entry name" value="TRANSPOSASE INSF FOR INSERTION SEQUENCE IS3B-RELATED"/>
    <property type="match status" value="1"/>
</dbReference>
<evidence type="ECO:0000313" key="7">
    <source>
        <dbReference type="Proteomes" id="UP000199267"/>
    </source>
</evidence>
<protein>
    <submittedName>
        <fullName evidence="4">HTH-like domain-containing protein</fullName>
    </submittedName>
</protein>
<evidence type="ECO:0000259" key="1">
    <source>
        <dbReference type="Pfam" id="PF13276"/>
    </source>
</evidence>
<dbReference type="InterPro" id="IPR050900">
    <property type="entry name" value="Transposase_IS3/IS150/IS904"/>
</dbReference>
<dbReference type="Proteomes" id="UP000199267">
    <property type="component" value="Unassembled WGS sequence"/>
</dbReference>
<evidence type="ECO:0000313" key="6">
    <source>
        <dbReference type="Proteomes" id="UP000199250"/>
    </source>
</evidence>
<organism evidence="4 7">
    <name type="scientific">Azotobacter beijerinckii</name>
    <dbReference type="NCBI Taxonomy" id="170623"/>
    <lineage>
        <taxon>Bacteria</taxon>
        <taxon>Pseudomonadati</taxon>
        <taxon>Pseudomonadota</taxon>
        <taxon>Gammaproteobacteria</taxon>
        <taxon>Pseudomonadales</taxon>
        <taxon>Pseudomonadaceae</taxon>
        <taxon>Azotobacter</taxon>
    </lineage>
</organism>
<dbReference type="Proteomes" id="UP000199250">
    <property type="component" value="Unassembled WGS sequence"/>
</dbReference>
<evidence type="ECO:0000313" key="3">
    <source>
        <dbReference type="EMBL" id="SEI95549.1"/>
    </source>
</evidence>
<dbReference type="EMBL" id="FNYQ01000022">
    <property type="protein sequence ID" value="SEI78741.1"/>
    <property type="molecule type" value="Genomic_DNA"/>
</dbReference>
<dbReference type="InterPro" id="IPR025948">
    <property type="entry name" value="HTH-like_dom"/>
</dbReference>
<dbReference type="Proteomes" id="UP000199005">
    <property type="component" value="Unassembled WGS sequence"/>
</dbReference>
<evidence type="ECO:0000313" key="2">
    <source>
        <dbReference type="EMBL" id="SEI78741.1"/>
    </source>
</evidence>
<reference evidence="5 6" key="1">
    <citation type="submission" date="2016-10" db="EMBL/GenBank/DDBJ databases">
        <authorList>
            <person name="de Groot N.N."/>
        </authorList>
    </citation>
    <scope>NUCLEOTIDE SEQUENCE [LARGE SCALE GENOMIC DNA]</scope>
    <source>
        <strain evidence="3 5">DSM 1041</strain>
        <strain evidence="2 6">DSM 373</strain>
        <strain evidence="4 7">DSM 378</strain>
    </source>
</reference>
<evidence type="ECO:0000313" key="4">
    <source>
        <dbReference type="EMBL" id="SER10204.1"/>
    </source>
</evidence>
<dbReference type="EMBL" id="FNYO01000028">
    <property type="protein sequence ID" value="SEI95549.1"/>
    <property type="molecule type" value="Genomic_DNA"/>
</dbReference>
<dbReference type="Pfam" id="PF13276">
    <property type="entry name" value="HTH_21"/>
    <property type="match status" value="1"/>
</dbReference>
<proteinExistence type="predicted"/>
<dbReference type="AlphaFoldDB" id="A0A1H9LFN7"/>
<accession>A0A1H9LFN7</accession>
<sequence>MLSTQLPVIELCLTFGVGRSSYYQQRSRQARRNPRRDRLRARLVVLHERSRGSAGARTLAAALRSEGHAVGRYKAARLMREAGVVSTQQRRHRYRLAVEESVIAPNHLQRRFDVSVPNQVWCGDVT</sequence>
<dbReference type="STRING" id="170623.SAMN04244579_02590"/>